<evidence type="ECO:0000313" key="2">
    <source>
        <dbReference type="EMBL" id="RPB12994.1"/>
    </source>
</evidence>
<feature type="region of interest" description="Disordered" evidence="1">
    <location>
        <begin position="31"/>
        <end position="87"/>
    </location>
</feature>
<reference evidence="2 3" key="1">
    <citation type="journal article" date="2018" name="Nat. Ecol. Evol.">
        <title>Pezizomycetes genomes reveal the molecular basis of ectomycorrhizal truffle lifestyle.</title>
        <authorList>
            <person name="Murat C."/>
            <person name="Payen T."/>
            <person name="Noel B."/>
            <person name="Kuo A."/>
            <person name="Morin E."/>
            <person name="Chen J."/>
            <person name="Kohler A."/>
            <person name="Krizsan K."/>
            <person name="Balestrini R."/>
            <person name="Da Silva C."/>
            <person name="Montanini B."/>
            <person name="Hainaut M."/>
            <person name="Levati E."/>
            <person name="Barry K.W."/>
            <person name="Belfiori B."/>
            <person name="Cichocki N."/>
            <person name="Clum A."/>
            <person name="Dockter R.B."/>
            <person name="Fauchery L."/>
            <person name="Guy J."/>
            <person name="Iotti M."/>
            <person name="Le Tacon F."/>
            <person name="Lindquist E.A."/>
            <person name="Lipzen A."/>
            <person name="Malagnac F."/>
            <person name="Mello A."/>
            <person name="Molinier V."/>
            <person name="Miyauchi S."/>
            <person name="Poulain J."/>
            <person name="Riccioni C."/>
            <person name="Rubini A."/>
            <person name="Sitrit Y."/>
            <person name="Splivallo R."/>
            <person name="Traeger S."/>
            <person name="Wang M."/>
            <person name="Zifcakova L."/>
            <person name="Wipf D."/>
            <person name="Zambonelli A."/>
            <person name="Paolocci F."/>
            <person name="Nowrousian M."/>
            <person name="Ottonello S."/>
            <person name="Baldrian P."/>
            <person name="Spatafora J.W."/>
            <person name="Henrissat B."/>
            <person name="Nagy L.G."/>
            <person name="Aury J.M."/>
            <person name="Wincker P."/>
            <person name="Grigoriev I.V."/>
            <person name="Bonfante P."/>
            <person name="Martin F.M."/>
        </authorList>
    </citation>
    <scope>NUCLEOTIDE SEQUENCE [LARGE SCALE GENOMIC DNA]</scope>
    <source>
        <strain evidence="2 3">CCBAS932</strain>
    </source>
</reference>
<dbReference type="STRING" id="1392247.A0A3N4KQY9"/>
<gene>
    <name evidence="2" type="ORF">P167DRAFT_545019</name>
</gene>
<name>A0A3N4KQY9_9PEZI</name>
<dbReference type="OrthoDB" id="10050372at2759"/>
<proteinExistence type="predicted"/>
<evidence type="ECO:0000256" key="1">
    <source>
        <dbReference type="SAM" id="MobiDB-lite"/>
    </source>
</evidence>
<accession>A0A3N4KQY9</accession>
<organism evidence="2 3">
    <name type="scientific">Morchella conica CCBAS932</name>
    <dbReference type="NCBI Taxonomy" id="1392247"/>
    <lineage>
        <taxon>Eukaryota</taxon>
        <taxon>Fungi</taxon>
        <taxon>Dikarya</taxon>
        <taxon>Ascomycota</taxon>
        <taxon>Pezizomycotina</taxon>
        <taxon>Pezizomycetes</taxon>
        <taxon>Pezizales</taxon>
        <taxon>Morchellaceae</taxon>
        <taxon>Morchella</taxon>
    </lineage>
</organism>
<evidence type="ECO:0000313" key="3">
    <source>
        <dbReference type="Proteomes" id="UP000277580"/>
    </source>
</evidence>
<sequence>MAAPPPPPLALTTLHDQLLTLERQKASLTAQLLSLRATHPLSNTSPPTPPSSSSSSSSSSSPASSSPASATTTATSTQKTTQEPLTDADHLSAVFASTTASAAASIARLHRIAGITTFTIRDPSPPHTTLLGVRIEVFCNRVGFGFGG</sequence>
<feature type="compositionally biased region" description="Low complexity" evidence="1">
    <location>
        <begin position="51"/>
        <end position="77"/>
    </location>
</feature>
<dbReference type="EMBL" id="ML119125">
    <property type="protein sequence ID" value="RPB12994.1"/>
    <property type="molecule type" value="Genomic_DNA"/>
</dbReference>
<keyword evidence="3" id="KW-1185">Reference proteome</keyword>
<dbReference type="AlphaFoldDB" id="A0A3N4KQY9"/>
<protein>
    <submittedName>
        <fullName evidence="2">Uncharacterized protein</fullName>
    </submittedName>
</protein>
<dbReference type="Proteomes" id="UP000277580">
    <property type="component" value="Unassembled WGS sequence"/>
</dbReference>
<dbReference type="InParanoid" id="A0A3N4KQY9"/>